<organism evidence="1 2">
    <name type="scientific">Paxillus rubicundulus Ve08.2h10</name>
    <dbReference type="NCBI Taxonomy" id="930991"/>
    <lineage>
        <taxon>Eukaryota</taxon>
        <taxon>Fungi</taxon>
        <taxon>Dikarya</taxon>
        <taxon>Basidiomycota</taxon>
        <taxon>Agaricomycotina</taxon>
        <taxon>Agaricomycetes</taxon>
        <taxon>Agaricomycetidae</taxon>
        <taxon>Boletales</taxon>
        <taxon>Paxilineae</taxon>
        <taxon>Paxillaceae</taxon>
        <taxon>Paxillus</taxon>
    </lineage>
</organism>
<dbReference type="AlphaFoldDB" id="A0A0D0DRM2"/>
<evidence type="ECO:0000313" key="2">
    <source>
        <dbReference type="Proteomes" id="UP000054538"/>
    </source>
</evidence>
<accession>A0A0D0DRM2</accession>
<dbReference type="Proteomes" id="UP000054538">
    <property type="component" value="Unassembled WGS sequence"/>
</dbReference>
<gene>
    <name evidence="1" type="ORF">PAXRUDRAFT_831723</name>
</gene>
<reference evidence="1 2" key="1">
    <citation type="submission" date="2014-04" db="EMBL/GenBank/DDBJ databases">
        <authorList>
            <consortium name="DOE Joint Genome Institute"/>
            <person name="Kuo A."/>
            <person name="Kohler A."/>
            <person name="Jargeat P."/>
            <person name="Nagy L.G."/>
            <person name="Floudas D."/>
            <person name="Copeland A."/>
            <person name="Barry K.W."/>
            <person name="Cichocki N."/>
            <person name="Veneault-Fourrey C."/>
            <person name="LaButti K."/>
            <person name="Lindquist E.A."/>
            <person name="Lipzen A."/>
            <person name="Lundell T."/>
            <person name="Morin E."/>
            <person name="Murat C."/>
            <person name="Sun H."/>
            <person name="Tunlid A."/>
            <person name="Henrissat B."/>
            <person name="Grigoriev I.V."/>
            <person name="Hibbett D.S."/>
            <person name="Martin F."/>
            <person name="Nordberg H.P."/>
            <person name="Cantor M.N."/>
            <person name="Hua S.X."/>
        </authorList>
    </citation>
    <scope>NUCLEOTIDE SEQUENCE [LARGE SCALE GENOMIC DNA]</scope>
    <source>
        <strain evidence="1 2">Ve08.2h10</strain>
    </source>
</reference>
<name>A0A0D0DRM2_9AGAM</name>
<proteinExistence type="predicted"/>
<sequence>MDSDCVSLRAAILLVGRRSPTVHTRVWMGSVVSTKFVDRDKANSMCRVRTNLLCLVSSYQVVPLHY</sequence>
<reference evidence="2" key="2">
    <citation type="submission" date="2015-01" db="EMBL/GenBank/DDBJ databases">
        <title>Evolutionary Origins and Diversification of the Mycorrhizal Mutualists.</title>
        <authorList>
            <consortium name="DOE Joint Genome Institute"/>
            <consortium name="Mycorrhizal Genomics Consortium"/>
            <person name="Kohler A."/>
            <person name="Kuo A."/>
            <person name="Nagy L.G."/>
            <person name="Floudas D."/>
            <person name="Copeland A."/>
            <person name="Barry K.W."/>
            <person name="Cichocki N."/>
            <person name="Veneault-Fourrey C."/>
            <person name="LaButti K."/>
            <person name="Lindquist E.A."/>
            <person name="Lipzen A."/>
            <person name="Lundell T."/>
            <person name="Morin E."/>
            <person name="Murat C."/>
            <person name="Riley R."/>
            <person name="Ohm R."/>
            <person name="Sun H."/>
            <person name="Tunlid A."/>
            <person name="Henrissat B."/>
            <person name="Grigoriev I.V."/>
            <person name="Hibbett D.S."/>
            <person name="Martin F."/>
        </authorList>
    </citation>
    <scope>NUCLEOTIDE SEQUENCE [LARGE SCALE GENOMIC DNA]</scope>
    <source>
        <strain evidence="2">Ve08.2h10</strain>
    </source>
</reference>
<protein>
    <submittedName>
        <fullName evidence="1">Uncharacterized protein</fullName>
    </submittedName>
</protein>
<dbReference type="EMBL" id="KN825521">
    <property type="protein sequence ID" value="KIK90436.1"/>
    <property type="molecule type" value="Genomic_DNA"/>
</dbReference>
<dbReference type="HOGENOM" id="CLU_2831933_0_0_1"/>
<evidence type="ECO:0000313" key="1">
    <source>
        <dbReference type="EMBL" id="KIK90436.1"/>
    </source>
</evidence>
<keyword evidence="2" id="KW-1185">Reference proteome</keyword>
<dbReference type="InParanoid" id="A0A0D0DRM2"/>